<dbReference type="Proteomes" id="UP000239485">
    <property type="component" value="Unassembled WGS sequence"/>
</dbReference>
<dbReference type="InterPro" id="IPR006076">
    <property type="entry name" value="FAD-dep_OxRdtase"/>
</dbReference>
<proteinExistence type="inferred from homology"/>
<dbReference type="GO" id="GO:0046168">
    <property type="term" value="P:glycerol-3-phosphate catabolic process"/>
    <property type="evidence" value="ECO:0007669"/>
    <property type="project" value="TreeGrafter"/>
</dbReference>
<organism evidence="10 11">
    <name type="scientific">Kineococcus xinjiangensis</name>
    <dbReference type="NCBI Taxonomy" id="512762"/>
    <lineage>
        <taxon>Bacteria</taxon>
        <taxon>Bacillati</taxon>
        <taxon>Actinomycetota</taxon>
        <taxon>Actinomycetes</taxon>
        <taxon>Kineosporiales</taxon>
        <taxon>Kineosporiaceae</taxon>
        <taxon>Kineococcus</taxon>
    </lineage>
</organism>
<dbReference type="Gene3D" id="3.30.9.10">
    <property type="entry name" value="D-Amino Acid Oxidase, subunit A, domain 2"/>
    <property type="match status" value="1"/>
</dbReference>
<evidence type="ECO:0000256" key="1">
    <source>
        <dbReference type="ARBA" id="ARBA00001974"/>
    </source>
</evidence>
<keyword evidence="4" id="KW-0319">Glycerol metabolism</keyword>
<dbReference type="GO" id="GO:0004368">
    <property type="term" value="F:glycerol-3-phosphate dehydrogenase (quinone) activity"/>
    <property type="evidence" value="ECO:0007669"/>
    <property type="project" value="InterPro"/>
</dbReference>
<evidence type="ECO:0000256" key="6">
    <source>
        <dbReference type="ARBA" id="ARBA00023002"/>
    </source>
</evidence>
<feature type="domain" description="Alpha-glycerophosphate oxidase C-terminal" evidence="9">
    <location>
        <begin position="427"/>
        <end position="514"/>
    </location>
</feature>
<dbReference type="Gene3D" id="3.50.50.60">
    <property type="entry name" value="FAD/NAD(P)-binding domain"/>
    <property type="match status" value="1"/>
</dbReference>
<reference evidence="10 11" key="1">
    <citation type="submission" date="2018-02" db="EMBL/GenBank/DDBJ databases">
        <title>Genomic Encyclopedia of Archaeal and Bacterial Type Strains, Phase II (KMG-II): from individual species to whole genera.</title>
        <authorList>
            <person name="Goeker M."/>
        </authorList>
    </citation>
    <scope>NUCLEOTIDE SEQUENCE [LARGE SCALE GENOMIC DNA]</scope>
    <source>
        <strain evidence="10 11">DSM 22857</strain>
    </source>
</reference>
<dbReference type="RefSeq" id="WP_104432481.1">
    <property type="nucleotide sequence ID" value="NZ_PTJD01000005.1"/>
</dbReference>
<dbReference type="PANTHER" id="PTHR11985">
    <property type="entry name" value="GLYCEROL-3-PHOSPHATE DEHYDROGENASE"/>
    <property type="match status" value="1"/>
</dbReference>
<dbReference type="EMBL" id="PTJD01000005">
    <property type="protein sequence ID" value="PPK96114.1"/>
    <property type="molecule type" value="Genomic_DNA"/>
</dbReference>
<dbReference type="InterPro" id="IPR000447">
    <property type="entry name" value="G3P_DH_FAD-dep"/>
</dbReference>
<keyword evidence="11" id="KW-1185">Reference proteome</keyword>
<sequence length="550" mass="58962">MGRDLVEHAVPGGHGEFPAARLRWDPDHRERTWSRLESQWDVVVVGGGITGAGVLRAAARLGLRAVLLEQEDFAWGASSRSTKLVHGGLRYLARGQVGVTRESVRERDALVREVPGLVAPLPVLLPLYDGQAARWLAYRSALGAYDALEGRLHRHAVDAQEVRLLVPPLRRRGLRGGLRYREAQTDDARLVLRVLREAVGAGGAALNAVRVAGLLRRDGRVCGVQVVDRLTGREAELEAAVVVNATGAWADRLRGQVGAPARMRPVRGSHLLLPEWRFPLAMAVNVVSPRDGRHVSVVPWEGATLVGTTDIDHGEVPDGEPCASADEVDYLLECLQGPFRSLELTAADVVSTWSGIRPVVSSGAVASWDESRGHAVWEEEGLLTAAGGKLTTFRVLARDVLAAAAPHLPTPGRAPAPAGPPPGVQPAGRLGARFGAEAGAVLAAAHEEDREFVAATPTTWAEVRWSLRCEAVNSLQDLMLRRTRLGLLLPFGGAEVLDRVGALCAEELGWDASRWARERSAYAARIRASHSVPPREAAQPADGGRVPAPA</sequence>
<dbReference type="InterPro" id="IPR031656">
    <property type="entry name" value="DAO_C"/>
</dbReference>
<evidence type="ECO:0000256" key="2">
    <source>
        <dbReference type="ARBA" id="ARBA00007330"/>
    </source>
</evidence>
<evidence type="ECO:0000256" key="7">
    <source>
        <dbReference type="SAM" id="MobiDB-lite"/>
    </source>
</evidence>
<evidence type="ECO:0000259" key="8">
    <source>
        <dbReference type="Pfam" id="PF01266"/>
    </source>
</evidence>
<dbReference type="OrthoDB" id="9766796at2"/>
<keyword evidence="3" id="KW-0285">Flavoprotein</keyword>
<dbReference type="Pfam" id="PF01266">
    <property type="entry name" value="DAO"/>
    <property type="match status" value="1"/>
</dbReference>
<comment type="similarity">
    <text evidence="2">Belongs to the FAD-dependent glycerol-3-phosphate dehydrogenase family.</text>
</comment>
<dbReference type="Pfam" id="PF16901">
    <property type="entry name" value="DAO_C"/>
    <property type="match status" value="1"/>
</dbReference>
<dbReference type="PANTHER" id="PTHR11985:SF35">
    <property type="entry name" value="ANAEROBIC GLYCEROL-3-PHOSPHATE DEHYDROGENASE SUBUNIT A"/>
    <property type="match status" value="1"/>
</dbReference>
<dbReference type="PRINTS" id="PR01001">
    <property type="entry name" value="FADG3PDH"/>
</dbReference>
<dbReference type="Gene3D" id="1.10.8.870">
    <property type="entry name" value="Alpha-glycerophosphate oxidase, cap domain"/>
    <property type="match status" value="1"/>
</dbReference>
<keyword evidence="6" id="KW-0560">Oxidoreductase</keyword>
<dbReference type="GO" id="GO:0006071">
    <property type="term" value="P:glycerol metabolic process"/>
    <property type="evidence" value="ECO:0007669"/>
    <property type="project" value="UniProtKB-KW"/>
</dbReference>
<evidence type="ECO:0000259" key="9">
    <source>
        <dbReference type="Pfam" id="PF16901"/>
    </source>
</evidence>
<dbReference type="InterPro" id="IPR036188">
    <property type="entry name" value="FAD/NAD-bd_sf"/>
</dbReference>
<evidence type="ECO:0000256" key="4">
    <source>
        <dbReference type="ARBA" id="ARBA00022798"/>
    </source>
</evidence>
<feature type="region of interest" description="Disordered" evidence="7">
    <location>
        <begin position="529"/>
        <end position="550"/>
    </location>
</feature>
<comment type="cofactor">
    <cofactor evidence="1">
        <name>FAD</name>
        <dbReference type="ChEBI" id="CHEBI:57692"/>
    </cofactor>
</comment>
<evidence type="ECO:0000256" key="3">
    <source>
        <dbReference type="ARBA" id="ARBA00022630"/>
    </source>
</evidence>
<feature type="domain" description="FAD dependent oxidoreductase" evidence="8">
    <location>
        <begin position="41"/>
        <end position="392"/>
    </location>
</feature>
<protein>
    <submittedName>
        <fullName evidence="10">Glycerol-3-phosphate dehydrogenase</fullName>
    </submittedName>
</protein>
<keyword evidence="5" id="KW-0274">FAD</keyword>
<name>A0A2S6IPD0_9ACTN</name>
<comment type="caution">
    <text evidence="10">The sequence shown here is derived from an EMBL/GenBank/DDBJ whole genome shotgun (WGS) entry which is preliminary data.</text>
</comment>
<dbReference type="InterPro" id="IPR038299">
    <property type="entry name" value="DAO_C_sf"/>
</dbReference>
<evidence type="ECO:0000313" key="10">
    <source>
        <dbReference type="EMBL" id="PPK96114.1"/>
    </source>
</evidence>
<evidence type="ECO:0000256" key="5">
    <source>
        <dbReference type="ARBA" id="ARBA00022827"/>
    </source>
</evidence>
<dbReference type="SUPFAM" id="SSF51905">
    <property type="entry name" value="FAD/NAD(P)-binding domain"/>
    <property type="match status" value="1"/>
</dbReference>
<dbReference type="AlphaFoldDB" id="A0A2S6IPD0"/>
<gene>
    <name evidence="10" type="ORF">CLV92_105216</name>
</gene>
<evidence type="ECO:0000313" key="11">
    <source>
        <dbReference type="Proteomes" id="UP000239485"/>
    </source>
</evidence>
<accession>A0A2S6IPD0</accession>